<dbReference type="EMBL" id="LKBA01000004">
    <property type="protein sequence ID" value="KPN63980.1"/>
    <property type="molecule type" value="Genomic_DNA"/>
</dbReference>
<keyword evidence="1 4" id="KW-0489">Methyltransferase</keyword>
<organism evidence="4 5">
    <name type="scientific">Aliiroseovarius crassostreae</name>
    <dbReference type="NCBI Taxonomy" id="154981"/>
    <lineage>
        <taxon>Bacteria</taxon>
        <taxon>Pseudomonadati</taxon>
        <taxon>Pseudomonadota</taxon>
        <taxon>Alphaproteobacteria</taxon>
        <taxon>Rhodobacterales</taxon>
        <taxon>Paracoccaceae</taxon>
        <taxon>Aliiroseovarius</taxon>
    </lineage>
</organism>
<evidence type="ECO:0000256" key="1">
    <source>
        <dbReference type="ARBA" id="ARBA00022603"/>
    </source>
</evidence>
<comment type="caution">
    <text evidence="4">The sequence shown here is derived from an EMBL/GenBank/DDBJ whole genome shotgun (WGS) entry which is preliminary data.</text>
</comment>
<protein>
    <submittedName>
        <fullName evidence="4">SAM-dependent methyltransferase</fullName>
    </submittedName>
</protein>
<dbReference type="PANTHER" id="PTHR43861">
    <property type="entry name" value="TRANS-ACONITATE 2-METHYLTRANSFERASE-RELATED"/>
    <property type="match status" value="1"/>
</dbReference>
<dbReference type="PANTHER" id="PTHR43861:SF1">
    <property type="entry name" value="TRANS-ACONITATE 2-METHYLTRANSFERASE"/>
    <property type="match status" value="1"/>
</dbReference>
<dbReference type="InterPro" id="IPR029063">
    <property type="entry name" value="SAM-dependent_MTases_sf"/>
</dbReference>
<dbReference type="RefSeq" id="WP_055187782.1">
    <property type="nucleotide sequence ID" value="NZ_FPBS01000004.1"/>
</dbReference>
<dbReference type="GO" id="GO:0032259">
    <property type="term" value="P:methylation"/>
    <property type="evidence" value="ECO:0007669"/>
    <property type="project" value="UniProtKB-KW"/>
</dbReference>
<proteinExistence type="predicted"/>
<dbReference type="SUPFAM" id="SSF53335">
    <property type="entry name" value="S-adenosyl-L-methionine-dependent methyltransferases"/>
    <property type="match status" value="1"/>
</dbReference>
<dbReference type="Proteomes" id="UP000050471">
    <property type="component" value="Unassembled WGS sequence"/>
</dbReference>
<keyword evidence="2 4" id="KW-0808">Transferase</keyword>
<evidence type="ECO:0000313" key="5">
    <source>
        <dbReference type="Proteomes" id="UP000050471"/>
    </source>
</evidence>
<dbReference type="Gene3D" id="3.40.50.150">
    <property type="entry name" value="Vaccinia Virus protein VP39"/>
    <property type="match status" value="1"/>
</dbReference>
<name>A0A0P7I425_9RHOB</name>
<dbReference type="InterPro" id="IPR041698">
    <property type="entry name" value="Methyltransf_25"/>
</dbReference>
<dbReference type="CDD" id="cd02440">
    <property type="entry name" value="AdoMet_MTases"/>
    <property type="match status" value="1"/>
</dbReference>
<sequence length="195" mass="21158">MSEDPQTLSVYNTQSAEYEARVVAKDTPGLKDFIAAMPAGGRVLDLGCGPGLAAKTMLEHGLKVDAVDGSSAMVTRAIARGVPARQALFHEITGSNCYHGIFANFSLLHLPRSAFPNMLIRLQRLLTAEGILHIGMKLGDGENRDRLGRFYSYYQPDELDQLLTLAGFTPITRILGTGAGLDGWSSEWIVIHARS</sequence>
<reference evidence="4 5" key="1">
    <citation type="submission" date="2015-09" db="EMBL/GenBank/DDBJ databases">
        <title>Draft genome sequence of Aliiroseovarius crassostreae CV919-312TSm, the causative agent of Roseovarius Oyster Disease (formerly Juvenile Oyster Disease).</title>
        <authorList>
            <person name="Kessner L."/>
            <person name="Spinard E."/>
            <person name="Nelson D."/>
        </authorList>
    </citation>
    <scope>NUCLEOTIDE SEQUENCE [LARGE SCALE GENOMIC DNA]</scope>
    <source>
        <strain evidence="4 5">CV919-312</strain>
    </source>
</reference>
<dbReference type="STRING" id="154981.AKJ29_15015"/>
<evidence type="ECO:0000313" key="4">
    <source>
        <dbReference type="EMBL" id="KPN63980.1"/>
    </source>
</evidence>
<evidence type="ECO:0000259" key="3">
    <source>
        <dbReference type="Pfam" id="PF13649"/>
    </source>
</evidence>
<feature type="domain" description="Methyltransferase" evidence="3">
    <location>
        <begin position="43"/>
        <end position="130"/>
    </location>
</feature>
<dbReference type="Pfam" id="PF13649">
    <property type="entry name" value="Methyltransf_25"/>
    <property type="match status" value="1"/>
</dbReference>
<accession>A0A0P7I425</accession>
<dbReference type="GO" id="GO:0008168">
    <property type="term" value="F:methyltransferase activity"/>
    <property type="evidence" value="ECO:0007669"/>
    <property type="project" value="UniProtKB-KW"/>
</dbReference>
<dbReference type="AlphaFoldDB" id="A0A0P7I425"/>
<keyword evidence="5" id="KW-1185">Reference proteome</keyword>
<gene>
    <name evidence="4" type="ORF">AKJ29_15015</name>
</gene>
<evidence type="ECO:0000256" key="2">
    <source>
        <dbReference type="ARBA" id="ARBA00022679"/>
    </source>
</evidence>